<dbReference type="InterPro" id="IPR000620">
    <property type="entry name" value="EamA_dom"/>
</dbReference>
<keyword evidence="4" id="KW-1185">Reference proteome</keyword>
<feature type="domain" description="EamA" evidence="2">
    <location>
        <begin position="4"/>
        <end position="135"/>
    </location>
</feature>
<feature type="transmembrane region" description="Helical" evidence="1">
    <location>
        <begin position="92"/>
        <end position="112"/>
    </location>
</feature>
<proteinExistence type="predicted"/>
<gene>
    <name evidence="3" type="ORF">NDI79_12570</name>
</gene>
<name>A0ABU2G2J9_9EURY</name>
<dbReference type="InterPro" id="IPR037185">
    <property type="entry name" value="EmrE-like"/>
</dbReference>
<protein>
    <submittedName>
        <fullName evidence="3">DMT family transporter</fullName>
    </submittedName>
</protein>
<feature type="transmembrane region" description="Helical" evidence="1">
    <location>
        <begin position="64"/>
        <end position="85"/>
    </location>
</feature>
<keyword evidence="1" id="KW-0472">Membrane</keyword>
<evidence type="ECO:0000256" key="1">
    <source>
        <dbReference type="SAM" id="Phobius"/>
    </source>
</evidence>
<keyword evidence="1" id="KW-1133">Transmembrane helix</keyword>
<dbReference type="RefSeq" id="WP_310928853.1">
    <property type="nucleotide sequence ID" value="NZ_JAMQOQ010000003.1"/>
</dbReference>
<dbReference type="Proteomes" id="UP001254813">
    <property type="component" value="Unassembled WGS sequence"/>
</dbReference>
<reference evidence="3 4" key="1">
    <citation type="submission" date="2022-06" db="EMBL/GenBank/DDBJ databases">
        <title>Halogeometricum sp. a new haloarchaeum isolate from saline soil.</title>
        <authorList>
            <person name="Strakova D."/>
            <person name="Galisteo C."/>
            <person name="Sanchez-Porro C."/>
            <person name="Ventosa A."/>
        </authorList>
    </citation>
    <scope>NUCLEOTIDE SEQUENCE [LARGE SCALE GENOMIC DNA]</scope>
    <source>
        <strain evidence="4">S3BR25-2</strain>
    </source>
</reference>
<keyword evidence="1" id="KW-0812">Transmembrane</keyword>
<evidence type="ECO:0000313" key="4">
    <source>
        <dbReference type="Proteomes" id="UP001254813"/>
    </source>
</evidence>
<feature type="transmembrane region" description="Helical" evidence="1">
    <location>
        <begin position="6"/>
        <end position="26"/>
    </location>
</feature>
<accession>A0ABU2G2J9</accession>
<evidence type="ECO:0000259" key="2">
    <source>
        <dbReference type="Pfam" id="PF00892"/>
    </source>
</evidence>
<dbReference type="EMBL" id="JAMQOQ010000003">
    <property type="protein sequence ID" value="MDS0295006.1"/>
    <property type="molecule type" value="Genomic_DNA"/>
</dbReference>
<comment type="caution">
    <text evidence="3">The sequence shown here is derived from an EMBL/GenBank/DDBJ whole genome shotgun (WGS) entry which is preliminary data.</text>
</comment>
<organism evidence="3 4">
    <name type="scientific">Halogeometricum luteum</name>
    <dbReference type="NCBI Taxonomy" id="2950537"/>
    <lineage>
        <taxon>Archaea</taxon>
        <taxon>Methanobacteriati</taxon>
        <taxon>Methanobacteriota</taxon>
        <taxon>Stenosarchaea group</taxon>
        <taxon>Halobacteria</taxon>
        <taxon>Halobacteriales</taxon>
        <taxon>Haloferacaceae</taxon>
        <taxon>Halogeometricum</taxon>
    </lineage>
</organism>
<feature type="transmembrane region" description="Helical" evidence="1">
    <location>
        <begin position="33"/>
        <end position="52"/>
    </location>
</feature>
<dbReference type="SUPFAM" id="SSF103481">
    <property type="entry name" value="Multidrug resistance efflux transporter EmrE"/>
    <property type="match status" value="1"/>
</dbReference>
<sequence>MNSALVYGTITMLAWGVWIVLGDAASDSIAPEMAAFVTYFVATILVGVYVLVTDVSVAVTGRGLALSALAGVGAVTGVVATYIGVSIGSTALVSTLGGMYFVITAIISVLALGEPLSANKVVGIGLALAAIVVINQ</sequence>
<evidence type="ECO:0000313" key="3">
    <source>
        <dbReference type="EMBL" id="MDS0295006.1"/>
    </source>
</evidence>
<dbReference type="Pfam" id="PF00892">
    <property type="entry name" value="EamA"/>
    <property type="match status" value="1"/>
</dbReference>